<comment type="similarity">
    <text evidence="2 9">Belongs to the exportin family.</text>
</comment>
<keyword evidence="8 9" id="KW-0539">Nucleus</keyword>
<dbReference type="Proteomes" id="UP000095009">
    <property type="component" value="Unassembled WGS sequence"/>
</dbReference>
<dbReference type="Pfam" id="PF08389">
    <property type="entry name" value="Xpo1"/>
    <property type="match status" value="1"/>
</dbReference>
<evidence type="ECO:0000256" key="7">
    <source>
        <dbReference type="ARBA" id="ARBA00022884"/>
    </source>
</evidence>
<evidence type="ECO:0000256" key="4">
    <source>
        <dbReference type="ARBA" id="ARBA00022448"/>
    </source>
</evidence>
<evidence type="ECO:0000256" key="1">
    <source>
        <dbReference type="ARBA" id="ARBA00004496"/>
    </source>
</evidence>
<dbReference type="PANTHER" id="PTHR15952:SF11">
    <property type="entry name" value="EXPORTIN-T"/>
    <property type="match status" value="1"/>
</dbReference>
<organism evidence="12 13">
    <name type="scientific">Nadsonia fulvescens var. elongata DSM 6958</name>
    <dbReference type="NCBI Taxonomy" id="857566"/>
    <lineage>
        <taxon>Eukaryota</taxon>
        <taxon>Fungi</taxon>
        <taxon>Dikarya</taxon>
        <taxon>Ascomycota</taxon>
        <taxon>Saccharomycotina</taxon>
        <taxon>Dipodascomycetes</taxon>
        <taxon>Dipodascales</taxon>
        <taxon>Dipodascales incertae sedis</taxon>
        <taxon>Nadsonia</taxon>
    </lineage>
</organism>
<feature type="domain" description="Exportin-1/Importin-beta-like" evidence="10">
    <location>
        <begin position="105"/>
        <end position="268"/>
    </location>
</feature>
<dbReference type="Pfam" id="PF19282">
    <property type="entry name" value="Exportin-T"/>
    <property type="match status" value="1"/>
</dbReference>
<dbReference type="STRING" id="857566.A0A1E3PDK1"/>
<evidence type="ECO:0000256" key="2">
    <source>
        <dbReference type="ARBA" id="ARBA00009466"/>
    </source>
</evidence>
<proteinExistence type="inferred from homology"/>
<dbReference type="AlphaFoldDB" id="A0A1E3PDK1"/>
<dbReference type="PANTHER" id="PTHR15952">
    <property type="entry name" value="EXPORTIN-T/LOS1"/>
    <property type="match status" value="1"/>
</dbReference>
<gene>
    <name evidence="12" type="ORF">NADFUDRAFT_53565</name>
</gene>
<dbReference type="Gene3D" id="1.25.10.10">
    <property type="entry name" value="Leucine-rich Repeat Variant"/>
    <property type="match status" value="1"/>
</dbReference>
<keyword evidence="7 9" id="KW-0694">RNA-binding</keyword>
<dbReference type="InterPro" id="IPR013598">
    <property type="entry name" value="Exportin-1/Importin-b-like"/>
</dbReference>
<evidence type="ECO:0000259" key="11">
    <source>
        <dbReference type="Pfam" id="PF19282"/>
    </source>
</evidence>
<reference evidence="12 13" key="1">
    <citation type="journal article" date="2016" name="Proc. Natl. Acad. Sci. U.S.A.">
        <title>Comparative genomics of biotechnologically important yeasts.</title>
        <authorList>
            <person name="Riley R."/>
            <person name="Haridas S."/>
            <person name="Wolfe K.H."/>
            <person name="Lopes M.R."/>
            <person name="Hittinger C.T."/>
            <person name="Goeker M."/>
            <person name="Salamov A.A."/>
            <person name="Wisecaver J.H."/>
            <person name="Long T.M."/>
            <person name="Calvey C.H."/>
            <person name="Aerts A.L."/>
            <person name="Barry K.W."/>
            <person name="Choi C."/>
            <person name="Clum A."/>
            <person name="Coughlan A.Y."/>
            <person name="Deshpande S."/>
            <person name="Douglass A.P."/>
            <person name="Hanson S.J."/>
            <person name="Klenk H.-P."/>
            <person name="LaButti K.M."/>
            <person name="Lapidus A."/>
            <person name="Lindquist E.A."/>
            <person name="Lipzen A.M."/>
            <person name="Meier-Kolthoff J.P."/>
            <person name="Ohm R.A."/>
            <person name="Otillar R.P."/>
            <person name="Pangilinan J.L."/>
            <person name="Peng Y."/>
            <person name="Rokas A."/>
            <person name="Rosa C.A."/>
            <person name="Scheuner C."/>
            <person name="Sibirny A.A."/>
            <person name="Slot J.C."/>
            <person name="Stielow J.B."/>
            <person name="Sun H."/>
            <person name="Kurtzman C.P."/>
            <person name="Blackwell M."/>
            <person name="Grigoriev I.V."/>
            <person name="Jeffries T.W."/>
        </authorList>
    </citation>
    <scope>NUCLEOTIDE SEQUENCE [LARGE SCALE GENOMIC DNA]</scope>
    <source>
        <strain evidence="12 13">DSM 6958</strain>
    </source>
</reference>
<dbReference type="InterPro" id="IPR040017">
    <property type="entry name" value="XPOT"/>
</dbReference>
<evidence type="ECO:0000313" key="13">
    <source>
        <dbReference type="Proteomes" id="UP000095009"/>
    </source>
</evidence>
<evidence type="ECO:0000313" key="12">
    <source>
        <dbReference type="EMBL" id="ODQ63294.1"/>
    </source>
</evidence>
<keyword evidence="13" id="KW-1185">Reference proteome</keyword>
<evidence type="ECO:0000256" key="9">
    <source>
        <dbReference type="RuleBase" id="RU366037"/>
    </source>
</evidence>
<dbReference type="OrthoDB" id="26399at2759"/>
<keyword evidence="6 9" id="KW-0820">tRNA-binding</keyword>
<keyword evidence="4 9" id="KW-0813">Transport</keyword>
<dbReference type="EMBL" id="KV454415">
    <property type="protein sequence ID" value="ODQ63294.1"/>
    <property type="molecule type" value="Genomic_DNA"/>
</dbReference>
<dbReference type="InterPro" id="IPR011989">
    <property type="entry name" value="ARM-like"/>
</dbReference>
<comment type="subcellular location">
    <subcellularLocation>
        <location evidence="1 9">Cytoplasm</location>
    </subcellularLocation>
    <subcellularLocation>
        <location evidence="9">Nucleus</location>
    </subcellularLocation>
    <text evidence="9">Shuttles between the nucleus and the cytoplasm.</text>
</comment>
<dbReference type="GO" id="GO:0031267">
    <property type="term" value="F:small GTPase binding"/>
    <property type="evidence" value="ECO:0007669"/>
    <property type="project" value="InterPro"/>
</dbReference>
<dbReference type="GO" id="GO:0005737">
    <property type="term" value="C:cytoplasm"/>
    <property type="evidence" value="ECO:0007669"/>
    <property type="project" value="UniProtKB-SubCell"/>
</dbReference>
<protein>
    <recommendedName>
        <fullName evidence="3 9">Exportin-T</fullName>
    </recommendedName>
    <alternativeName>
        <fullName evidence="9">Exportin(tRNA)</fullName>
    </alternativeName>
    <alternativeName>
        <fullName evidence="9">tRNA exportin</fullName>
    </alternativeName>
</protein>
<evidence type="ECO:0000256" key="8">
    <source>
        <dbReference type="ARBA" id="ARBA00023242"/>
    </source>
</evidence>
<dbReference type="GO" id="GO:0005643">
    <property type="term" value="C:nuclear pore"/>
    <property type="evidence" value="ECO:0007669"/>
    <property type="project" value="TreeGrafter"/>
</dbReference>
<keyword evidence="5 9" id="KW-0963">Cytoplasm</keyword>
<accession>A0A1E3PDK1</accession>
<dbReference type="GO" id="GO:0016363">
    <property type="term" value="C:nuclear matrix"/>
    <property type="evidence" value="ECO:0007669"/>
    <property type="project" value="TreeGrafter"/>
</dbReference>
<feature type="domain" description="Exportin-T C-terminal" evidence="11">
    <location>
        <begin position="341"/>
        <end position="1057"/>
    </location>
</feature>
<evidence type="ECO:0000256" key="5">
    <source>
        <dbReference type="ARBA" id="ARBA00022490"/>
    </source>
</evidence>
<dbReference type="InterPro" id="IPR016024">
    <property type="entry name" value="ARM-type_fold"/>
</dbReference>
<dbReference type="GO" id="GO:0000049">
    <property type="term" value="F:tRNA binding"/>
    <property type="evidence" value="ECO:0007669"/>
    <property type="project" value="UniProtKB-UniRule"/>
</dbReference>
<evidence type="ECO:0000259" key="10">
    <source>
        <dbReference type="Pfam" id="PF08389"/>
    </source>
</evidence>
<comment type="function">
    <text evidence="9">tRNA nucleus export receptor which facilitates tRNA translocation across the nuclear pore complex.</text>
</comment>
<name>A0A1E3PDK1_9ASCO</name>
<dbReference type="InterPro" id="IPR045546">
    <property type="entry name" value="Exportin-T_C"/>
</dbReference>
<sequence length="1060" mass="117760">MEDQIEQAVAIAIQGAGDPSLRQQAMDFCNQVKSSADGWQMCLSMFTGDRKRSNESRYFALQVIDNSLGNLGPQQLQLVRENLFKYVQAGVVSGSPSSLEDDAAYMRNKIAQTMGYLFIVAYADTWITFFDDILELLPANGSTFGNAIAVDMYLRILKVVHEEIGDNLIIRPLPLLRRNSALKDYIRVRDVNKLANSWAEILGFYTSPANIVTSNANLVNEIIDNCLKVIGGWVSWIEITLIVNPVLLDLIFGLLGNQKQRISACDTISEIILKKMKPSDKLQLIKLLNLTNVVAQLPIENSDIDFDERVAKLCNVIGLELIGILDDTNAANSGEAATPELQQAAENMLLSMFPIILRFLTNEYDDTSSQIFPVISEYLGFVRKESRKEKRKVDTSGLTKDALGQILNFPADINFVPANRLAILPELLNKLIMKAKYDSDTDWVADKDDSDGEFLEIRSRLKLLQDLIAGIEINIYMEGMSSVVNQCLGTGSKNWREVELGLFQLSAFSESLRNGAVNVIKGVQTPANLCLFEMFVKMVNSDAILSINHPAIQLEFMELVVRHASFFTPSESQLLHRVLQVFCSPLGIHNSNSRVQVRSWFLIYRFVKSAKGSIGSIAETVLNSISSLLTIKAELPKKDDDSELSADAAAEEGTFDSQLYLFELCGLIIASVNDVDTQIQLIERILQPIFADTEQGLRQSGGNGGRNTDPLVALQIHHNLMALGTFARGFDDSVPAIVAAKGAIPKKVYDSRLLQEFKNITQVSIVALETLPCIEILRDSSRFAFSRLIPILGTNILDEISRLINALLSECKTTELVDFLGFLGHLVHSYQSERGVFEMLGNMLNGLFTRIFASLDDVDNAGTSGSTDALVMRSDMRKAYLTFLFNIINNNMSAVFMADANKSVYENVLKSVLHYSSDLSDPTSTRQAVLALNKMIQEWGSGQIRPPPPLTEIFGNGLKIEGFEQFLLQVSVLCFEFSSKPGFETGDAQSRIILGEFGSLQKQIYLQKGDSFITYLRGSYLPSVGVPADIIDRYCETLCTVDQKEFKKFFISFISQLTGK</sequence>
<dbReference type="SUPFAM" id="SSF48371">
    <property type="entry name" value="ARM repeat"/>
    <property type="match status" value="1"/>
</dbReference>
<evidence type="ECO:0000256" key="6">
    <source>
        <dbReference type="ARBA" id="ARBA00022555"/>
    </source>
</evidence>
<evidence type="ECO:0000256" key="3">
    <source>
        <dbReference type="ARBA" id="ARBA00018928"/>
    </source>
</evidence>
<dbReference type="GO" id="GO:0071528">
    <property type="term" value="P:tRNA re-export from nucleus"/>
    <property type="evidence" value="ECO:0007669"/>
    <property type="project" value="UniProtKB-UniRule"/>
</dbReference>